<name>A0A238JYG0_9RHOB</name>
<sequence>MDSAEQAVGEKRVQALLIDPLTRLGLSKPSTVRAGQFQDMLAEVKSKLAYMSDESLAALSEQVAANPDGKQGDRFPIAVKILKWAAQIQPPGDDASPLVRAVFAAQLGRDSLIGGWAPELLAEVKRIRRWPLDYGVTQIKDRASDSVGRLRKLDDRLQRGLTLTDEEDQWRSRRLMALQKCRDIADLSERKGAVQ</sequence>
<evidence type="ECO:0000313" key="2">
    <source>
        <dbReference type="Proteomes" id="UP000220836"/>
    </source>
</evidence>
<organism evidence="1 2">
    <name type="scientific">Pelagimonas varians</name>
    <dbReference type="NCBI Taxonomy" id="696760"/>
    <lineage>
        <taxon>Bacteria</taxon>
        <taxon>Pseudomonadati</taxon>
        <taxon>Pseudomonadota</taxon>
        <taxon>Alphaproteobacteria</taxon>
        <taxon>Rhodobacterales</taxon>
        <taxon>Roseobacteraceae</taxon>
        <taxon>Pelagimonas</taxon>
    </lineage>
</organism>
<dbReference type="AlphaFoldDB" id="A0A238JYG0"/>
<gene>
    <name evidence="1" type="ORF">PEV8663_00567</name>
</gene>
<reference evidence="1 2" key="1">
    <citation type="submission" date="2017-05" db="EMBL/GenBank/DDBJ databases">
        <authorList>
            <person name="Song R."/>
            <person name="Chenine A.L."/>
            <person name="Ruprecht R.M."/>
        </authorList>
    </citation>
    <scope>NUCLEOTIDE SEQUENCE [LARGE SCALE GENOMIC DNA]</scope>
    <source>
        <strain evidence="1 2">CECT 8663</strain>
    </source>
</reference>
<keyword evidence="2" id="KW-1185">Reference proteome</keyword>
<accession>A0A238JYG0</accession>
<dbReference type="OrthoDB" id="7778116at2"/>
<proteinExistence type="predicted"/>
<protein>
    <submittedName>
        <fullName evidence="1">Uncharacterized protein</fullName>
    </submittedName>
</protein>
<dbReference type="RefSeq" id="WP_097803119.1">
    <property type="nucleotide sequence ID" value="NZ_FXYH01000002.1"/>
</dbReference>
<evidence type="ECO:0000313" key="1">
    <source>
        <dbReference type="EMBL" id="SMX35708.1"/>
    </source>
</evidence>
<dbReference type="EMBL" id="FXYH01000002">
    <property type="protein sequence ID" value="SMX35708.1"/>
    <property type="molecule type" value="Genomic_DNA"/>
</dbReference>
<dbReference type="Proteomes" id="UP000220836">
    <property type="component" value="Unassembled WGS sequence"/>
</dbReference>